<evidence type="ECO:0000256" key="1">
    <source>
        <dbReference type="ARBA" id="ARBA00022553"/>
    </source>
</evidence>
<dbReference type="PANTHER" id="PTHR11596:SF5">
    <property type="entry name" value="ALKALINE PHOSPHATASE"/>
    <property type="match status" value="1"/>
</dbReference>
<name>A0A3S1IRV9_9CYAN</name>
<evidence type="ECO:0000313" key="6">
    <source>
        <dbReference type="Proteomes" id="UP000271624"/>
    </source>
</evidence>
<dbReference type="Pfam" id="PF00245">
    <property type="entry name" value="Alk_phosphatase"/>
    <property type="match status" value="1"/>
</dbReference>
<dbReference type="EMBL" id="RSCL01000020">
    <property type="protein sequence ID" value="RUT01328.1"/>
    <property type="molecule type" value="Genomic_DNA"/>
</dbReference>
<dbReference type="Proteomes" id="UP000271624">
    <property type="component" value="Unassembled WGS sequence"/>
</dbReference>
<evidence type="ECO:0000256" key="3">
    <source>
        <dbReference type="PIRSR" id="PIRSR601952-2"/>
    </source>
</evidence>
<reference evidence="5" key="1">
    <citation type="submission" date="2018-12" db="EMBL/GenBank/DDBJ databases">
        <authorList>
            <person name="Will S."/>
            <person name="Neumann-Schaal M."/>
            <person name="Henke P."/>
        </authorList>
    </citation>
    <scope>NUCLEOTIDE SEQUENCE</scope>
    <source>
        <strain evidence="5">PCC 7102</strain>
    </source>
</reference>
<keyword evidence="1" id="KW-0597">Phosphoprotein</keyword>
<dbReference type="GO" id="GO:0046872">
    <property type="term" value="F:metal ion binding"/>
    <property type="evidence" value="ECO:0007669"/>
    <property type="project" value="UniProtKB-KW"/>
</dbReference>
<evidence type="ECO:0000256" key="4">
    <source>
        <dbReference type="RuleBase" id="RU003946"/>
    </source>
</evidence>
<dbReference type="AlphaFoldDB" id="A0A3S1IRV9"/>
<feature type="active site" description="Phosphoserine intermediate" evidence="2">
    <location>
        <position position="24"/>
    </location>
</feature>
<reference evidence="5" key="2">
    <citation type="journal article" date="2019" name="Genome Biol. Evol.">
        <title>Day and night: Metabolic profiles and evolutionary relationships of six axenic non-marine cyanobacteria.</title>
        <authorList>
            <person name="Will S.E."/>
            <person name="Henke P."/>
            <person name="Boedeker C."/>
            <person name="Huang S."/>
            <person name="Brinkmann H."/>
            <person name="Rohde M."/>
            <person name="Jarek M."/>
            <person name="Friedl T."/>
            <person name="Seufert S."/>
            <person name="Schumacher M."/>
            <person name="Overmann J."/>
            <person name="Neumann-Schaal M."/>
            <person name="Petersen J."/>
        </authorList>
    </citation>
    <scope>NUCLEOTIDE SEQUENCE [LARGE SCALE GENOMIC DNA]</scope>
    <source>
        <strain evidence="5">PCC 7102</strain>
    </source>
</reference>
<evidence type="ECO:0008006" key="7">
    <source>
        <dbReference type="Google" id="ProtNLM"/>
    </source>
</evidence>
<keyword evidence="6" id="KW-1185">Reference proteome</keyword>
<sequence length="97" mass="10466">MLGGKNPWTPGNDKEYIKLNYPDSAGTATTLYTGAKTYNNAMGVDIYERRQTTILEQAALKGKSTGLVTSVPISHATPGAAASFVNRRSKDLLDTWS</sequence>
<dbReference type="SUPFAM" id="SSF53649">
    <property type="entry name" value="Alkaline phosphatase-like"/>
    <property type="match status" value="1"/>
</dbReference>
<comment type="cofactor">
    <cofactor evidence="3">
        <name>Mg(2+)</name>
        <dbReference type="ChEBI" id="CHEBI:18420"/>
    </cofactor>
    <text evidence="3">Binds 1 Mg(2+) ion.</text>
</comment>
<dbReference type="GO" id="GO:0004035">
    <property type="term" value="F:alkaline phosphatase activity"/>
    <property type="evidence" value="ECO:0007669"/>
    <property type="project" value="TreeGrafter"/>
</dbReference>
<organism evidence="5 6">
    <name type="scientific">Dulcicalothrix desertica PCC 7102</name>
    <dbReference type="NCBI Taxonomy" id="232991"/>
    <lineage>
        <taxon>Bacteria</taxon>
        <taxon>Bacillati</taxon>
        <taxon>Cyanobacteriota</taxon>
        <taxon>Cyanophyceae</taxon>
        <taxon>Nostocales</taxon>
        <taxon>Calotrichaceae</taxon>
        <taxon>Dulcicalothrix</taxon>
    </lineage>
</organism>
<dbReference type="InterPro" id="IPR001952">
    <property type="entry name" value="Alkaline_phosphatase"/>
</dbReference>
<dbReference type="PRINTS" id="PR00113">
    <property type="entry name" value="ALKPHPHTASE"/>
</dbReference>
<dbReference type="Gene3D" id="3.40.720.10">
    <property type="entry name" value="Alkaline Phosphatase, subunit A"/>
    <property type="match status" value="1"/>
</dbReference>
<dbReference type="PANTHER" id="PTHR11596">
    <property type="entry name" value="ALKALINE PHOSPHATASE"/>
    <property type="match status" value="1"/>
</dbReference>
<keyword evidence="3" id="KW-0479">Metal-binding</keyword>
<proteinExistence type="inferred from homology"/>
<evidence type="ECO:0000256" key="2">
    <source>
        <dbReference type="PIRSR" id="PIRSR601952-1"/>
    </source>
</evidence>
<evidence type="ECO:0000313" key="5">
    <source>
        <dbReference type="EMBL" id="RUT01328.1"/>
    </source>
</evidence>
<dbReference type="InterPro" id="IPR017850">
    <property type="entry name" value="Alkaline_phosphatase_core_sf"/>
</dbReference>
<accession>A0A3S1IRV9</accession>
<feature type="binding site" evidence="3">
    <location>
        <position position="75"/>
    </location>
    <ligand>
        <name>Mg(2+)</name>
        <dbReference type="ChEBI" id="CHEBI:18420"/>
    </ligand>
</feature>
<comment type="caution">
    <text evidence="5">The sequence shown here is derived from an EMBL/GenBank/DDBJ whole genome shotgun (WGS) entry which is preliminary data.</text>
</comment>
<gene>
    <name evidence="5" type="ORF">DSM106972_068790</name>
</gene>
<feature type="binding site" evidence="3">
    <location>
        <position position="77"/>
    </location>
    <ligand>
        <name>Mg(2+)</name>
        <dbReference type="ChEBI" id="CHEBI:18420"/>
    </ligand>
</feature>
<keyword evidence="3" id="KW-0460">Magnesium</keyword>
<protein>
    <recommendedName>
        <fullName evidence="7">Alkaline phosphatase</fullName>
    </recommendedName>
</protein>
<comment type="similarity">
    <text evidence="4">Belongs to the alkaline phosphatase family.</text>
</comment>